<sequence length="290" mass="31007">MTDVTVNEAQIGNIRGKVAVVTGGASGIGKAIIERLLKCEAKVVFCDLDESAGRSVEQSLSGHIKFMQCNVLVWKELRNVFAQAKRQFGSVDIVFANAGILESTSLFDDKLDDSGELAEPNLLTIDVNLKAVLSTARLAMYYFKQNSPPGGSLVISASSSSYNERPQAPLYSTAKHGLLGLLRAMRVDAPKMDVSVSAIAPGATAMVSSGIKEAMEANGITVQTPEYVALAATMLASDKKWNGKVLALLDFGATEVEDAIQQTMPQWYGKRNVDAAAKAASINLDRFVTK</sequence>
<comment type="similarity">
    <text evidence="1">Belongs to the short-chain dehydrogenases/reductases (SDR) family.</text>
</comment>
<evidence type="ECO:0000256" key="2">
    <source>
        <dbReference type="ARBA" id="ARBA00022857"/>
    </source>
</evidence>
<evidence type="ECO:0000256" key="1">
    <source>
        <dbReference type="ARBA" id="ARBA00006484"/>
    </source>
</evidence>
<dbReference type="AlphaFoldDB" id="A0A9P4IMR1"/>
<dbReference type="InterPro" id="IPR002347">
    <property type="entry name" value="SDR_fam"/>
</dbReference>
<dbReference type="OrthoDB" id="37659at2759"/>
<accession>A0A9P4IMR1</accession>
<dbReference type="SUPFAM" id="SSF51735">
    <property type="entry name" value="NAD(P)-binding Rossmann-fold domains"/>
    <property type="match status" value="1"/>
</dbReference>
<dbReference type="EMBL" id="ML978123">
    <property type="protein sequence ID" value="KAF2102083.1"/>
    <property type="molecule type" value="Genomic_DNA"/>
</dbReference>
<dbReference type="Pfam" id="PF00106">
    <property type="entry name" value="adh_short"/>
    <property type="match status" value="1"/>
</dbReference>
<reference evidence="4" key="1">
    <citation type="journal article" date="2020" name="Stud. Mycol.">
        <title>101 Dothideomycetes genomes: a test case for predicting lifestyles and emergence of pathogens.</title>
        <authorList>
            <person name="Haridas S."/>
            <person name="Albert R."/>
            <person name="Binder M."/>
            <person name="Bloem J."/>
            <person name="Labutti K."/>
            <person name="Salamov A."/>
            <person name="Andreopoulos B."/>
            <person name="Baker S."/>
            <person name="Barry K."/>
            <person name="Bills G."/>
            <person name="Bluhm B."/>
            <person name="Cannon C."/>
            <person name="Castanera R."/>
            <person name="Culley D."/>
            <person name="Daum C."/>
            <person name="Ezra D."/>
            <person name="Gonzalez J."/>
            <person name="Henrissat B."/>
            <person name="Kuo A."/>
            <person name="Liang C."/>
            <person name="Lipzen A."/>
            <person name="Lutzoni F."/>
            <person name="Magnuson J."/>
            <person name="Mondo S."/>
            <person name="Nolan M."/>
            <person name="Ohm R."/>
            <person name="Pangilinan J."/>
            <person name="Park H.-J."/>
            <person name="Ramirez L."/>
            <person name="Alfaro M."/>
            <person name="Sun H."/>
            <person name="Tritt A."/>
            <person name="Yoshinaga Y."/>
            <person name="Zwiers L.-H."/>
            <person name="Turgeon B."/>
            <person name="Goodwin S."/>
            <person name="Spatafora J."/>
            <person name="Crous P."/>
            <person name="Grigoriev I."/>
        </authorList>
    </citation>
    <scope>NUCLEOTIDE SEQUENCE</scope>
    <source>
        <strain evidence="4">CBS 133067</strain>
    </source>
</reference>
<keyword evidence="5" id="KW-1185">Reference proteome</keyword>
<proteinExistence type="inferred from homology"/>
<evidence type="ECO:0000313" key="4">
    <source>
        <dbReference type="EMBL" id="KAF2102083.1"/>
    </source>
</evidence>
<keyword evidence="2" id="KW-0521">NADP</keyword>
<dbReference type="Gene3D" id="3.40.50.720">
    <property type="entry name" value="NAD(P)-binding Rossmann-like Domain"/>
    <property type="match status" value="1"/>
</dbReference>
<organism evidence="4 5">
    <name type="scientific">Rhizodiscina lignyota</name>
    <dbReference type="NCBI Taxonomy" id="1504668"/>
    <lineage>
        <taxon>Eukaryota</taxon>
        <taxon>Fungi</taxon>
        <taxon>Dikarya</taxon>
        <taxon>Ascomycota</taxon>
        <taxon>Pezizomycotina</taxon>
        <taxon>Dothideomycetes</taxon>
        <taxon>Pleosporomycetidae</taxon>
        <taxon>Aulographales</taxon>
        <taxon>Rhizodiscinaceae</taxon>
        <taxon>Rhizodiscina</taxon>
    </lineage>
</organism>
<dbReference type="InterPro" id="IPR020904">
    <property type="entry name" value="Sc_DH/Rdtase_CS"/>
</dbReference>
<evidence type="ECO:0000313" key="5">
    <source>
        <dbReference type="Proteomes" id="UP000799772"/>
    </source>
</evidence>
<dbReference type="PANTHER" id="PTHR43180">
    <property type="entry name" value="3-OXOACYL-(ACYL-CARRIER-PROTEIN) REDUCTASE (AFU_ORTHOLOGUE AFUA_6G11210)"/>
    <property type="match status" value="1"/>
</dbReference>
<name>A0A9P4IMR1_9PEZI</name>
<dbReference type="PANTHER" id="PTHR43180:SF33">
    <property type="entry name" value="15-HYDROXYPROSTAGLANDIN DEHYDROGENASE [NAD(+)]-LIKE"/>
    <property type="match status" value="1"/>
</dbReference>
<comment type="caution">
    <text evidence="4">The sequence shown here is derived from an EMBL/GenBank/DDBJ whole genome shotgun (WGS) entry which is preliminary data.</text>
</comment>
<dbReference type="PRINTS" id="PR00081">
    <property type="entry name" value="GDHRDH"/>
</dbReference>
<dbReference type="PROSITE" id="PS00061">
    <property type="entry name" value="ADH_SHORT"/>
    <property type="match status" value="1"/>
</dbReference>
<keyword evidence="3" id="KW-0560">Oxidoreductase</keyword>
<dbReference type="Proteomes" id="UP000799772">
    <property type="component" value="Unassembled WGS sequence"/>
</dbReference>
<protein>
    <submittedName>
        <fullName evidence="4">NAD(P)-binding protein</fullName>
    </submittedName>
</protein>
<dbReference type="GO" id="GO:0016491">
    <property type="term" value="F:oxidoreductase activity"/>
    <property type="evidence" value="ECO:0007669"/>
    <property type="project" value="UniProtKB-KW"/>
</dbReference>
<gene>
    <name evidence="4" type="ORF">NA57DRAFT_73520</name>
</gene>
<dbReference type="InterPro" id="IPR036291">
    <property type="entry name" value="NAD(P)-bd_dom_sf"/>
</dbReference>
<evidence type="ECO:0000256" key="3">
    <source>
        <dbReference type="ARBA" id="ARBA00023002"/>
    </source>
</evidence>